<feature type="domain" description="Nudix hydrolase" evidence="8">
    <location>
        <begin position="42"/>
        <end position="174"/>
    </location>
</feature>
<dbReference type="GO" id="GO:0005829">
    <property type="term" value="C:cytosol"/>
    <property type="evidence" value="ECO:0007669"/>
    <property type="project" value="TreeGrafter"/>
</dbReference>
<evidence type="ECO:0000256" key="3">
    <source>
        <dbReference type="ARBA" id="ARBA00007275"/>
    </source>
</evidence>
<proteinExistence type="inferred from homology"/>
<keyword evidence="5 9" id="KW-0378">Hydrolase</keyword>
<dbReference type="KEGG" id="otd:J1M35_08050"/>
<comment type="similarity">
    <text evidence="3">Belongs to the Nudix hydrolase family. NudK subfamily.</text>
</comment>
<evidence type="ECO:0000256" key="6">
    <source>
        <dbReference type="ARBA" id="ARBA00032162"/>
    </source>
</evidence>
<accession>A0A975CKL4</accession>
<dbReference type="InterPro" id="IPR015797">
    <property type="entry name" value="NUDIX_hydrolase-like_dom_sf"/>
</dbReference>
<dbReference type="AlphaFoldDB" id="A0A975CKL4"/>
<evidence type="ECO:0000256" key="2">
    <source>
        <dbReference type="ARBA" id="ARBA00001946"/>
    </source>
</evidence>
<dbReference type="EMBL" id="CP071796">
    <property type="protein sequence ID" value="QTD46811.1"/>
    <property type="molecule type" value="Genomic_DNA"/>
</dbReference>
<dbReference type="PROSITE" id="PS00893">
    <property type="entry name" value="NUDIX_BOX"/>
    <property type="match status" value="1"/>
</dbReference>
<evidence type="ECO:0000256" key="5">
    <source>
        <dbReference type="ARBA" id="ARBA00022801"/>
    </source>
</evidence>
<evidence type="ECO:0000256" key="4">
    <source>
        <dbReference type="ARBA" id="ARBA00016377"/>
    </source>
</evidence>
<evidence type="ECO:0000256" key="1">
    <source>
        <dbReference type="ARBA" id="ARBA00000847"/>
    </source>
</evidence>
<name>A0A975CKL4_9BURK</name>
<gene>
    <name evidence="9" type="ORF">J1M35_08050</name>
</gene>
<comment type="catalytic activity">
    <reaction evidence="1">
        <text>GDP-alpha-D-mannose + H2O = alpha-D-mannose 1-phosphate + GMP + 2 H(+)</text>
        <dbReference type="Rhea" id="RHEA:27978"/>
        <dbReference type="ChEBI" id="CHEBI:15377"/>
        <dbReference type="ChEBI" id="CHEBI:15378"/>
        <dbReference type="ChEBI" id="CHEBI:57527"/>
        <dbReference type="ChEBI" id="CHEBI:58115"/>
        <dbReference type="ChEBI" id="CHEBI:58409"/>
    </reaction>
</comment>
<dbReference type="GO" id="GO:0006753">
    <property type="term" value="P:nucleoside phosphate metabolic process"/>
    <property type="evidence" value="ECO:0007669"/>
    <property type="project" value="TreeGrafter"/>
</dbReference>
<dbReference type="InterPro" id="IPR000086">
    <property type="entry name" value="NUDIX_hydrolase_dom"/>
</dbReference>
<dbReference type="GO" id="GO:0016787">
    <property type="term" value="F:hydrolase activity"/>
    <property type="evidence" value="ECO:0007669"/>
    <property type="project" value="UniProtKB-KW"/>
</dbReference>
<dbReference type="PANTHER" id="PTHR11839:SF18">
    <property type="entry name" value="NUDIX HYDROLASE DOMAIN-CONTAINING PROTEIN"/>
    <property type="match status" value="1"/>
</dbReference>
<evidence type="ECO:0000256" key="7">
    <source>
        <dbReference type="ARBA" id="ARBA00032272"/>
    </source>
</evidence>
<dbReference type="SUPFAM" id="SSF55811">
    <property type="entry name" value="Nudix"/>
    <property type="match status" value="1"/>
</dbReference>
<evidence type="ECO:0000313" key="10">
    <source>
        <dbReference type="Proteomes" id="UP000663903"/>
    </source>
</evidence>
<dbReference type="GO" id="GO:0019693">
    <property type="term" value="P:ribose phosphate metabolic process"/>
    <property type="evidence" value="ECO:0007669"/>
    <property type="project" value="TreeGrafter"/>
</dbReference>
<dbReference type="Proteomes" id="UP000663903">
    <property type="component" value="Chromosome"/>
</dbReference>
<organism evidence="9 10">
    <name type="scientific">Ottowia testudinis</name>
    <dbReference type="NCBI Taxonomy" id="2816950"/>
    <lineage>
        <taxon>Bacteria</taxon>
        <taxon>Pseudomonadati</taxon>
        <taxon>Pseudomonadota</taxon>
        <taxon>Betaproteobacteria</taxon>
        <taxon>Burkholderiales</taxon>
        <taxon>Comamonadaceae</taxon>
        <taxon>Ottowia</taxon>
    </lineage>
</organism>
<dbReference type="PROSITE" id="PS51462">
    <property type="entry name" value="NUDIX"/>
    <property type="match status" value="1"/>
</dbReference>
<dbReference type="RefSeq" id="WP_208010709.1">
    <property type="nucleotide sequence ID" value="NZ_CP071796.1"/>
</dbReference>
<evidence type="ECO:0000313" key="9">
    <source>
        <dbReference type="EMBL" id="QTD46811.1"/>
    </source>
</evidence>
<dbReference type="Pfam" id="PF00293">
    <property type="entry name" value="NUDIX"/>
    <property type="match status" value="1"/>
</dbReference>
<keyword evidence="10" id="KW-1185">Reference proteome</keyword>
<dbReference type="Gene3D" id="3.90.79.10">
    <property type="entry name" value="Nucleoside Triphosphate Pyrophosphohydrolase"/>
    <property type="match status" value="1"/>
</dbReference>
<reference evidence="9" key="1">
    <citation type="submission" date="2021-03" db="EMBL/GenBank/DDBJ databases">
        <title>Ottowia sp. 27C isolated from the cloaca of a Giant Asian pond turtle (Heosemys grandis).</title>
        <authorList>
            <person name="Spergser J."/>
            <person name="Busse H.-J."/>
        </authorList>
    </citation>
    <scope>NUCLEOTIDE SEQUENCE</scope>
    <source>
        <strain evidence="9">27C</strain>
    </source>
</reference>
<comment type="cofactor">
    <cofactor evidence="2">
        <name>Mg(2+)</name>
        <dbReference type="ChEBI" id="CHEBI:18420"/>
    </cofactor>
</comment>
<protein>
    <recommendedName>
        <fullName evidence="4">GDP-mannose pyrophosphatase</fullName>
    </recommendedName>
    <alternativeName>
        <fullName evidence="6">GDP-mannose hydrolase</fullName>
    </alternativeName>
    <alternativeName>
        <fullName evidence="7">GDPMK</fullName>
    </alternativeName>
</protein>
<dbReference type="PANTHER" id="PTHR11839">
    <property type="entry name" value="UDP/ADP-SUGAR PYROPHOSPHATASE"/>
    <property type="match status" value="1"/>
</dbReference>
<dbReference type="InterPro" id="IPR020084">
    <property type="entry name" value="NUDIX_hydrolase_CS"/>
</dbReference>
<sequence length="197" mass="22413">MSADLREVRVASEKVLQSGFLHVFRDRVRLPDGNLTQREYIVHPGAVMIVPLLEGEDGATRLVLERQYRYPVQQVIIEFPAGKLDQGESTLTCAQRELHEETGYTASQWARAGVLHPVVSYSTEFIEVWFARGLTLGERRLDEGEFLEVFTATPEQLYDWCRNGQVTDAKTLIGALWLQNVQSGAWMLDWQRADAFA</sequence>
<evidence type="ECO:0000259" key="8">
    <source>
        <dbReference type="PROSITE" id="PS51462"/>
    </source>
</evidence>